<dbReference type="Gene3D" id="3.40.1410.10">
    <property type="entry name" value="Chorismate lyase-like"/>
    <property type="match status" value="1"/>
</dbReference>
<evidence type="ECO:0000259" key="4">
    <source>
        <dbReference type="PROSITE" id="PS50949"/>
    </source>
</evidence>
<dbReference type="PRINTS" id="PR00035">
    <property type="entry name" value="HTHGNTR"/>
</dbReference>
<keyword evidence="6" id="KW-1185">Reference proteome</keyword>
<dbReference type="Pfam" id="PF00392">
    <property type="entry name" value="GntR"/>
    <property type="match status" value="1"/>
</dbReference>
<evidence type="ECO:0000313" key="6">
    <source>
        <dbReference type="Proteomes" id="UP001164390"/>
    </source>
</evidence>
<dbReference type="PROSITE" id="PS50949">
    <property type="entry name" value="HTH_GNTR"/>
    <property type="match status" value="1"/>
</dbReference>
<dbReference type="PANTHER" id="PTHR44846:SF1">
    <property type="entry name" value="MANNOSYL-D-GLYCERATE TRANSPORT_METABOLISM SYSTEM REPRESSOR MNGR-RELATED"/>
    <property type="match status" value="1"/>
</dbReference>
<feature type="domain" description="HTH gntR-type" evidence="4">
    <location>
        <begin position="23"/>
        <end position="93"/>
    </location>
</feature>
<dbReference type="SUPFAM" id="SSF46785">
    <property type="entry name" value="Winged helix' DNA-binding domain"/>
    <property type="match status" value="1"/>
</dbReference>
<dbReference type="SMART" id="SM00345">
    <property type="entry name" value="HTH_GNTR"/>
    <property type="match status" value="1"/>
</dbReference>
<dbReference type="GO" id="GO:0003677">
    <property type="term" value="F:DNA binding"/>
    <property type="evidence" value="ECO:0007669"/>
    <property type="project" value="UniProtKB-KW"/>
</dbReference>
<keyword evidence="3" id="KW-0804">Transcription</keyword>
<proteinExistence type="predicted"/>
<dbReference type="InterPro" id="IPR036388">
    <property type="entry name" value="WH-like_DNA-bd_sf"/>
</dbReference>
<gene>
    <name evidence="5" type="ORF">L0C25_09685</name>
</gene>
<dbReference type="InterPro" id="IPR011663">
    <property type="entry name" value="UTRA"/>
</dbReference>
<dbReference type="SMART" id="SM00866">
    <property type="entry name" value="UTRA"/>
    <property type="match status" value="1"/>
</dbReference>
<dbReference type="GO" id="GO:0003700">
    <property type="term" value="F:DNA-binding transcription factor activity"/>
    <property type="evidence" value="ECO:0007669"/>
    <property type="project" value="InterPro"/>
</dbReference>
<dbReference type="GO" id="GO:0045892">
    <property type="term" value="P:negative regulation of DNA-templated transcription"/>
    <property type="evidence" value="ECO:0007669"/>
    <property type="project" value="TreeGrafter"/>
</dbReference>
<dbReference type="Pfam" id="PF07702">
    <property type="entry name" value="UTRA"/>
    <property type="match status" value="1"/>
</dbReference>
<dbReference type="AlphaFoldDB" id="A0AA46TLV8"/>
<dbReference type="Gene3D" id="1.10.10.10">
    <property type="entry name" value="Winged helix-like DNA-binding domain superfamily/Winged helix DNA-binding domain"/>
    <property type="match status" value="1"/>
</dbReference>
<evidence type="ECO:0000256" key="2">
    <source>
        <dbReference type="ARBA" id="ARBA00023125"/>
    </source>
</evidence>
<dbReference type="EMBL" id="CP094970">
    <property type="protein sequence ID" value="UYM07322.1"/>
    <property type="molecule type" value="Genomic_DNA"/>
</dbReference>
<evidence type="ECO:0000256" key="1">
    <source>
        <dbReference type="ARBA" id="ARBA00023015"/>
    </source>
</evidence>
<accession>A0AA46TLV8</accession>
<dbReference type="Proteomes" id="UP001164390">
    <property type="component" value="Chromosome"/>
</dbReference>
<dbReference type="InterPro" id="IPR036390">
    <property type="entry name" value="WH_DNA-bd_sf"/>
</dbReference>
<dbReference type="InterPro" id="IPR028978">
    <property type="entry name" value="Chorismate_lyase_/UTRA_dom_sf"/>
</dbReference>
<dbReference type="InterPro" id="IPR050679">
    <property type="entry name" value="Bact_HTH_transcr_reg"/>
</dbReference>
<name>A0AA46TLV8_9ACTN</name>
<dbReference type="InterPro" id="IPR000524">
    <property type="entry name" value="Tscrpt_reg_HTH_GntR"/>
</dbReference>
<organism evidence="5 6">
    <name type="scientific">Solicola gregarius</name>
    <dbReference type="NCBI Taxonomy" id="2908642"/>
    <lineage>
        <taxon>Bacteria</taxon>
        <taxon>Bacillati</taxon>
        <taxon>Actinomycetota</taxon>
        <taxon>Actinomycetes</taxon>
        <taxon>Propionibacteriales</taxon>
        <taxon>Nocardioidaceae</taxon>
        <taxon>Solicola</taxon>
    </lineage>
</organism>
<protein>
    <submittedName>
        <fullName evidence="5">GntR family transcriptional regulator</fullName>
    </submittedName>
</protein>
<dbReference type="KEGG" id="sgrg:L0C25_09685"/>
<dbReference type="PANTHER" id="PTHR44846">
    <property type="entry name" value="MANNOSYL-D-GLYCERATE TRANSPORT/METABOLISM SYSTEM REPRESSOR MNGR-RELATED"/>
    <property type="match status" value="1"/>
</dbReference>
<sequence length="272" mass="30031">MRTLTVDDNAFASKPDLRTAGREPSHARIEQWLAGMIADGALSTGDKLPPEGELAAAVGVSRMTLRQSLAALEQRELLERRRGRGGGTFVARPRIECDLTGLPGFTEQMRRAHVRAGARMVTARARPAPPEVSAALKLPAASEVYEIVRVRLADREPLALEETYLSAEAFPGLLERRLTGSLYSLMRRAYRLAPHSAREWLEPVVATDEQARLLEAATGAPLMLVTRTAYTESGMPVEFAYDRYRADRTRIALRTSIAGPAAVEPFRVEIRR</sequence>
<evidence type="ECO:0000256" key="3">
    <source>
        <dbReference type="ARBA" id="ARBA00023163"/>
    </source>
</evidence>
<keyword evidence="2" id="KW-0238">DNA-binding</keyword>
<dbReference type="RefSeq" id="WP_271636290.1">
    <property type="nucleotide sequence ID" value="NZ_CP094970.1"/>
</dbReference>
<evidence type="ECO:0000313" key="5">
    <source>
        <dbReference type="EMBL" id="UYM07322.1"/>
    </source>
</evidence>
<reference evidence="5" key="1">
    <citation type="submission" date="2022-01" db="EMBL/GenBank/DDBJ databases">
        <title>Nocardioidaceae gen. sp. A5X3R13.</title>
        <authorList>
            <person name="Lopez Marin M.A."/>
            <person name="Uhlik O."/>
        </authorList>
    </citation>
    <scope>NUCLEOTIDE SEQUENCE</scope>
    <source>
        <strain evidence="5">A5X3R13</strain>
    </source>
</reference>
<keyword evidence="1" id="KW-0805">Transcription regulation</keyword>
<dbReference type="SUPFAM" id="SSF64288">
    <property type="entry name" value="Chorismate lyase-like"/>
    <property type="match status" value="1"/>
</dbReference>